<dbReference type="Proteomes" id="UP000063429">
    <property type="component" value="Chromosome"/>
</dbReference>
<evidence type="ECO:0000256" key="2">
    <source>
        <dbReference type="ARBA" id="ARBA00023015"/>
    </source>
</evidence>
<dbReference type="PRINTS" id="PR00039">
    <property type="entry name" value="HTHLYSR"/>
</dbReference>
<dbReference type="InterPro" id="IPR036388">
    <property type="entry name" value="WH-like_DNA-bd_sf"/>
</dbReference>
<evidence type="ECO:0000256" key="3">
    <source>
        <dbReference type="ARBA" id="ARBA00023125"/>
    </source>
</evidence>
<organism evidence="6 7">
    <name type="scientific">Herbaspirillum hiltneri N3</name>
    <dbReference type="NCBI Taxonomy" id="1262470"/>
    <lineage>
        <taxon>Bacteria</taxon>
        <taxon>Pseudomonadati</taxon>
        <taxon>Pseudomonadota</taxon>
        <taxon>Betaproteobacteria</taxon>
        <taxon>Burkholderiales</taxon>
        <taxon>Oxalobacteraceae</taxon>
        <taxon>Herbaspirillum</taxon>
    </lineage>
</organism>
<evidence type="ECO:0000259" key="5">
    <source>
        <dbReference type="PROSITE" id="PS50931"/>
    </source>
</evidence>
<sequence>MKNSDPNWFLRARLKTRQLLLLIALDDERNIHRAANELNMTQPAASKQLKDLEDMLGVTLFDRLPRGMRPTIYGEAMIRHSRMALTSLSKAHEDIVALKSGLSGQVDVGVILSPGMSLLPAAIARVKEHSPMLRIGVEVESSNILLARLLRGDLDFLVARILDEEVSHNLHYEELSDEPICAVARVGHPLHEHKNLTLKDIVDDPWIMAPKGSILRSRVDLMFRKSGLTPPANVVDTTAILTITSLLQQTDFLYAMPTEVARYYSQARLMDLLPIELPCKMDGFGIITRREQLLSPGAMILQQAIRDVAKTIY</sequence>
<dbReference type="InterPro" id="IPR050950">
    <property type="entry name" value="HTH-type_LysR_regulators"/>
</dbReference>
<name>A0ABN4HU21_9BURK</name>
<evidence type="ECO:0000256" key="1">
    <source>
        <dbReference type="ARBA" id="ARBA00009437"/>
    </source>
</evidence>
<evidence type="ECO:0000256" key="4">
    <source>
        <dbReference type="ARBA" id="ARBA00023163"/>
    </source>
</evidence>
<dbReference type="PANTHER" id="PTHR30419:SF8">
    <property type="entry name" value="NITROGEN ASSIMILATION TRANSCRIPTIONAL ACTIVATOR-RELATED"/>
    <property type="match status" value="1"/>
</dbReference>
<dbReference type="SUPFAM" id="SSF46785">
    <property type="entry name" value="Winged helix' DNA-binding domain"/>
    <property type="match status" value="1"/>
</dbReference>
<protein>
    <submittedName>
        <fullName evidence="6">LysR family transcriptional regulator</fullName>
    </submittedName>
</protein>
<dbReference type="SUPFAM" id="SSF53850">
    <property type="entry name" value="Periplasmic binding protein-like II"/>
    <property type="match status" value="1"/>
</dbReference>
<dbReference type="Gene3D" id="1.10.10.10">
    <property type="entry name" value="Winged helix-like DNA-binding domain superfamily/Winged helix DNA-binding domain"/>
    <property type="match status" value="1"/>
</dbReference>
<dbReference type="RefSeq" id="WP_053196187.1">
    <property type="nucleotide sequence ID" value="NZ_CP011409.1"/>
</dbReference>
<evidence type="ECO:0000313" key="7">
    <source>
        <dbReference type="Proteomes" id="UP000063429"/>
    </source>
</evidence>
<evidence type="ECO:0000313" key="6">
    <source>
        <dbReference type="EMBL" id="AKZ62513.1"/>
    </source>
</evidence>
<keyword evidence="3" id="KW-0238">DNA-binding</keyword>
<proteinExistence type="inferred from homology"/>
<gene>
    <name evidence="6" type="ORF">F506_07320</name>
</gene>
<dbReference type="PANTHER" id="PTHR30419">
    <property type="entry name" value="HTH-TYPE TRANSCRIPTIONAL REGULATOR YBHD"/>
    <property type="match status" value="1"/>
</dbReference>
<keyword evidence="2" id="KW-0805">Transcription regulation</keyword>
<reference evidence="7" key="1">
    <citation type="journal article" date="2015" name="Genome Announc.">
        <title>Complete Genome Sequence of Herbaspirillum hiltneri N3 (DSM 17495), Isolated from Surface-Sterilized Wheat Roots.</title>
        <authorList>
            <person name="Guizelini D."/>
            <person name="Saizaki P.M."/>
            <person name="Coimbra N.A."/>
            <person name="Weiss V.A."/>
            <person name="Faoro H."/>
            <person name="Sfeir M.Z."/>
            <person name="Baura V.A."/>
            <person name="Monteiro R.A."/>
            <person name="Chubatsu L.S."/>
            <person name="Souza E.M."/>
            <person name="Cruz L.M."/>
            <person name="Pedrosa F.O."/>
            <person name="Raittz R.T."/>
            <person name="Marchaukoski J.N."/>
            <person name="Steffens M.B."/>
        </authorList>
    </citation>
    <scope>NUCLEOTIDE SEQUENCE [LARGE SCALE GENOMIC DNA]</scope>
    <source>
        <strain evidence="7">N3</strain>
    </source>
</reference>
<dbReference type="InterPro" id="IPR005119">
    <property type="entry name" value="LysR_subst-bd"/>
</dbReference>
<keyword evidence="4" id="KW-0804">Transcription</keyword>
<dbReference type="PROSITE" id="PS50931">
    <property type="entry name" value="HTH_LYSR"/>
    <property type="match status" value="1"/>
</dbReference>
<dbReference type="EMBL" id="CP011409">
    <property type="protein sequence ID" value="AKZ62513.1"/>
    <property type="molecule type" value="Genomic_DNA"/>
</dbReference>
<dbReference type="InterPro" id="IPR036390">
    <property type="entry name" value="WH_DNA-bd_sf"/>
</dbReference>
<dbReference type="Pfam" id="PF00126">
    <property type="entry name" value="HTH_1"/>
    <property type="match status" value="1"/>
</dbReference>
<comment type="similarity">
    <text evidence="1">Belongs to the LysR transcriptional regulatory family.</text>
</comment>
<dbReference type="Pfam" id="PF03466">
    <property type="entry name" value="LysR_substrate"/>
    <property type="match status" value="1"/>
</dbReference>
<feature type="domain" description="HTH lysR-type" evidence="5">
    <location>
        <begin position="14"/>
        <end position="71"/>
    </location>
</feature>
<dbReference type="InterPro" id="IPR000847">
    <property type="entry name" value="LysR_HTH_N"/>
</dbReference>
<accession>A0ABN4HU21</accession>
<keyword evidence="7" id="KW-1185">Reference proteome</keyword>
<dbReference type="Gene3D" id="3.40.190.290">
    <property type="match status" value="1"/>
</dbReference>